<dbReference type="InterPro" id="IPR050975">
    <property type="entry name" value="Sleep_regulator"/>
</dbReference>
<keyword evidence="1 3" id="KW-0732">Signal</keyword>
<feature type="signal peptide" evidence="3">
    <location>
        <begin position="1"/>
        <end position="20"/>
    </location>
</feature>
<evidence type="ECO:0000256" key="2">
    <source>
        <dbReference type="ARBA" id="ARBA00023180"/>
    </source>
</evidence>
<evidence type="ECO:0000256" key="3">
    <source>
        <dbReference type="SAM" id="SignalP"/>
    </source>
</evidence>
<name>A0AAJ6QSZ1_9ACAR</name>
<dbReference type="KEGG" id="goe:100902018"/>
<dbReference type="GO" id="GO:0032222">
    <property type="term" value="P:regulation of synaptic transmission, cholinergic"/>
    <property type="evidence" value="ECO:0007669"/>
    <property type="project" value="InterPro"/>
</dbReference>
<dbReference type="CDD" id="cd23589">
    <property type="entry name" value="TFP_LU_ECD_Rtv"/>
    <property type="match status" value="1"/>
</dbReference>
<dbReference type="Pfam" id="PF17064">
    <property type="entry name" value="QVR"/>
    <property type="match status" value="1"/>
</dbReference>
<dbReference type="PANTHER" id="PTHR33562:SF22">
    <property type="entry name" value="PROTEIN QUIVER"/>
    <property type="match status" value="1"/>
</dbReference>
<reference evidence="5" key="1">
    <citation type="submission" date="2025-08" db="UniProtKB">
        <authorList>
            <consortium name="RefSeq"/>
        </authorList>
    </citation>
    <scope>IDENTIFICATION</scope>
</reference>
<dbReference type="AlphaFoldDB" id="A0AAJ6QSZ1"/>
<dbReference type="GeneID" id="100902018"/>
<organism evidence="4 5">
    <name type="scientific">Galendromus occidentalis</name>
    <name type="common">western predatory mite</name>
    <dbReference type="NCBI Taxonomy" id="34638"/>
    <lineage>
        <taxon>Eukaryota</taxon>
        <taxon>Metazoa</taxon>
        <taxon>Ecdysozoa</taxon>
        <taxon>Arthropoda</taxon>
        <taxon>Chelicerata</taxon>
        <taxon>Arachnida</taxon>
        <taxon>Acari</taxon>
        <taxon>Parasitiformes</taxon>
        <taxon>Mesostigmata</taxon>
        <taxon>Gamasina</taxon>
        <taxon>Phytoseioidea</taxon>
        <taxon>Phytoseiidae</taxon>
        <taxon>Typhlodrominae</taxon>
        <taxon>Galendromus</taxon>
    </lineage>
</organism>
<evidence type="ECO:0000313" key="4">
    <source>
        <dbReference type="Proteomes" id="UP000694867"/>
    </source>
</evidence>
<accession>A0AAJ6QSZ1</accession>
<evidence type="ECO:0000313" key="5">
    <source>
        <dbReference type="RefSeq" id="XP_003742934.1"/>
    </source>
</evidence>
<proteinExistence type="predicted"/>
<dbReference type="InterPro" id="IPR031424">
    <property type="entry name" value="QVR-like"/>
</dbReference>
<dbReference type="PANTHER" id="PTHR33562">
    <property type="entry name" value="ATILLA, ISOFORM B-RELATED-RELATED"/>
    <property type="match status" value="1"/>
</dbReference>
<dbReference type="GO" id="GO:0030431">
    <property type="term" value="P:sleep"/>
    <property type="evidence" value="ECO:0007669"/>
    <property type="project" value="InterPro"/>
</dbReference>
<protein>
    <submittedName>
        <fullName evidence="5">Uncharacterized protein LOC100902018</fullName>
    </submittedName>
</protein>
<dbReference type="CTD" id="32056"/>
<feature type="chain" id="PRO_5042505560" evidence="3">
    <location>
        <begin position="21"/>
        <end position="153"/>
    </location>
</feature>
<dbReference type="RefSeq" id="XP_003742934.1">
    <property type="nucleotide sequence ID" value="XM_003742886.2"/>
</dbReference>
<keyword evidence="4" id="KW-1185">Reference proteome</keyword>
<evidence type="ECO:0000256" key="1">
    <source>
        <dbReference type="ARBA" id="ARBA00022729"/>
    </source>
</evidence>
<keyword evidence="2" id="KW-0325">Glycoprotein</keyword>
<gene>
    <name evidence="5" type="primary">LOC100902018</name>
</gene>
<dbReference type="Proteomes" id="UP000694867">
    <property type="component" value="Unplaced"/>
</dbReference>
<sequence>MRGPLLMLAISLAVATIAEAQYTSPFLIEMIATGRSQSCFKCRSRGDRGDCKDPFMYNATAAEKVKGIKVEPCASKWCGKIIEGKEDDQDFATERLCLQRPPDDKVERCADVVHKRKNVFMCFCSGDLCNSSARTTMSFIHLAIAFLITRFLL</sequence>